<organism evidence="1 2">
    <name type="scientific">Paenibacillus physcomitrellae</name>
    <dbReference type="NCBI Taxonomy" id="1619311"/>
    <lineage>
        <taxon>Bacteria</taxon>
        <taxon>Bacillati</taxon>
        <taxon>Bacillota</taxon>
        <taxon>Bacilli</taxon>
        <taxon>Bacillales</taxon>
        <taxon>Paenibacillaceae</taxon>
        <taxon>Paenibacillus</taxon>
    </lineage>
</organism>
<protein>
    <submittedName>
        <fullName evidence="1">Uncharacterized protein</fullName>
    </submittedName>
</protein>
<accession>A0ABQ1G3L1</accession>
<gene>
    <name evidence="1" type="ORF">GCM10010917_20610</name>
</gene>
<sequence length="60" mass="6767">MTSKCMTFESVAGLHRAFPSASLDKKYGIVVEYYELMIELSIVSLTCFVKENFQPVSGNR</sequence>
<comment type="caution">
    <text evidence="1">The sequence shown here is derived from an EMBL/GenBank/DDBJ whole genome shotgun (WGS) entry which is preliminary data.</text>
</comment>
<reference evidence="2" key="1">
    <citation type="journal article" date="2019" name="Int. J. Syst. Evol. Microbiol.">
        <title>The Global Catalogue of Microorganisms (GCM) 10K type strain sequencing project: providing services to taxonomists for standard genome sequencing and annotation.</title>
        <authorList>
            <consortium name="The Broad Institute Genomics Platform"/>
            <consortium name="The Broad Institute Genome Sequencing Center for Infectious Disease"/>
            <person name="Wu L."/>
            <person name="Ma J."/>
        </authorList>
    </citation>
    <scope>NUCLEOTIDE SEQUENCE [LARGE SCALE GENOMIC DNA]</scope>
    <source>
        <strain evidence="2">CGMCC 1.15044</strain>
    </source>
</reference>
<dbReference type="Proteomes" id="UP000609323">
    <property type="component" value="Unassembled WGS sequence"/>
</dbReference>
<evidence type="ECO:0000313" key="2">
    <source>
        <dbReference type="Proteomes" id="UP000609323"/>
    </source>
</evidence>
<keyword evidence="2" id="KW-1185">Reference proteome</keyword>
<name>A0ABQ1G3L1_9BACL</name>
<dbReference type="EMBL" id="BMHF01000006">
    <property type="protein sequence ID" value="GGA35263.1"/>
    <property type="molecule type" value="Genomic_DNA"/>
</dbReference>
<proteinExistence type="predicted"/>
<evidence type="ECO:0000313" key="1">
    <source>
        <dbReference type="EMBL" id="GGA35263.1"/>
    </source>
</evidence>